<name>A0AA42CMU2_9HYPH</name>
<keyword evidence="1" id="KW-0472">Membrane</keyword>
<dbReference type="NCBIfam" id="TIGR02532">
    <property type="entry name" value="IV_pilin_GFxxxE"/>
    <property type="match status" value="1"/>
</dbReference>
<keyword evidence="1" id="KW-1133">Transmembrane helix</keyword>
<organism evidence="2 3">
    <name type="scientific">Lichenifustis flavocetrariae</name>
    <dbReference type="NCBI Taxonomy" id="2949735"/>
    <lineage>
        <taxon>Bacteria</taxon>
        <taxon>Pseudomonadati</taxon>
        <taxon>Pseudomonadota</taxon>
        <taxon>Alphaproteobacteria</taxon>
        <taxon>Hyphomicrobiales</taxon>
        <taxon>Lichenihabitantaceae</taxon>
        <taxon>Lichenifustis</taxon>
    </lineage>
</organism>
<dbReference type="AlphaFoldDB" id="A0AA42CMU2"/>
<accession>A0AA42CMU2</accession>
<evidence type="ECO:0000313" key="2">
    <source>
        <dbReference type="EMBL" id="MCW6508720.1"/>
    </source>
</evidence>
<gene>
    <name evidence="2" type="ORF">M8523_11895</name>
</gene>
<protein>
    <submittedName>
        <fullName evidence="2">Type II secretion system GspH family protein</fullName>
    </submittedName>
</protein>
<dbReference type="Proteomes" id="UP001165667">
    <property type="component" value="Unassembled WGS sequence"/>
</dbReference>
<dbReference type="Pfam" id="PF07963">
    <property type="entry name" value="N_methyl"/>
    <property type="match status" value="1"/>
</dbReference>
<reference evidence="2" key="1">
    <citation type="submission" date="2022-05" db="EMBL/GenBank/DDBJ databases">
        <authorList>
            <person name="Pankratov T."/>
        </authorList>
    </citation>
    <scope>NUCLEOTIDE SEQUENCE</scope>
    <source>
        <strain evidence="2">BP6-180914</strain>
    </source>
</reference>
<sequence length="138" mass="14951">MMSRTVNIGDRSAGSRQDREGGFTLIEVLVAFMIIALTVTMALRVLAEGAAWARRGPAQSSRIEEAASVMDGLLADRHLQPGDTSGAFTDGARWRARIVDVTTLLMPQAPARLLRIEVFTDEASRTPLLVTIATGSRR</sequence>
<dbReference type="EMBL" id="JAMOIM010000006">
    <property type="protein sequence ID" value="MCW6508720.1"/>
    <property type="molecule type" value="Genomic_DNA"/>
</dbReference>
<dbReference type="InterPro" id="IPR012902">
    <property type="entry name" value="N_methyl_site"/>
</dbReference>
<evidence type="ECO:0000313" key="3">
    <source>
        <dbReference type="Proteomes" id="UP001165667"/>
    </source>
</evidence>
<keyword evidence="3" id="KW-1185">Reference proteome</keyword>
<dbReference type="PROSITE" id="PS00409">
    <property type="entry name" value="PROKAR_NTER_METHYL"/>
    <property type="match status" value="1"/>
</dbReference>
<proteinExistence type="predicted"/>
<feature type="transmembrane region" description="Helical" evidence="1">
    <location>
        <begin position="25"/>
        <end position="47"/>
    </location>
</feature>
<evidence type="ECO:0000256" key="1">
    <source>
        <dbReference type="SAM" id="Phobius"/>
    </source>
</evidence>
<comment type="caution">
    <text evidence="2">The sequence shown here is derived from an EMBL/GenBank/DDBJ whole genome shotgun (WGS) entry which is preliminary data.</text>
</comment>
<keyword evidence="1" id="KW-0812">Transmembrane</keyword>